<dbReference type="GO" id="GO:0044780">
    <property type="term" value="P:bacterial-type flagellum assembly"/>
    <property type="evidence" value="ECO:0007669"/>
    <property type="project" value="InterPro"/>
</dbReference>
<evidence type="ECO:0000313" key="4">
    <source>
        <dbReference type="Proteomes" id="UP000031014"/>
    </source>
</evidence>
<sequence>MSAESLVVIMNKMLKLHKSLYELTVKKTDVVKKGDTAALDRLLKDEQAHVAAINKLEQERLAVSKGISPDASLQEIAEANPSEKEELLQIKEGLMGVISEIKARNELNQQLIHQSLQFINFSKSLVMPQEKEFNYGPPAGKKAKPGQSPGMFNSKA</sequence>
<gene>
    <name evidence="3" type="ORF">SAMD00020551_0117</name>
</gene>
<comment type="caution">
    <text evidence="3">The sequence shown here is derived from an EMBL/GenBank/DDBJ whole genome shotgun (WGS) entry which is preliminary data.</text>
</comment>
<dbReference type="Gene3D" id="1.20.58.300">
    <property type="entry name" value="FlgN-like"/>
    <property type="match status" value="1"/>
</dbReference>
<keyword evidence="4" id="KW-1185">Reference proteome</keyword>
<dbReference type="EMBL" id="BASE01000004">
    <property type="protein sequence ID" value="GAM11998.1"/>
    <property type="molecule type" value="Genomic_DNA"/>
</dbReference>
<evidence type="ECO:0000313" key="3">
    <source>
        <dbReference type="EMBL" id="GAM11998.1"/>
    </source>
</evidence>
<name>A0A0A8WWL6_MESS1</name>
<dbReference type="Proteomes" id="UP000031014">
    <property type="component" value="Unassembled WGS sequence"/>
</dbReference>
<dbReference type="AlphaFoldDB" id="A0A0A8WWL6"/>
<protein>
    <submittedName>
        <fullName evidence="3">CDS_ID OB2508</fullName>
    </submittedName>
</protein>
<feature type="region of interest" description="Disordered" evidence="2">
    <location>
        <begin position="131"/>
        <end position="156"/>
    </location>
</feature>
<dbReference type="Pfam" id="PF05130">
    <property type="entry name" value="FlgN"/>
    <property type="match status" value="1"/>
</dbReference>
<evidence type="ECO:0000256" key="1">
    <source>
        <dbReference type="ARBA" id="ARBA00022795"/>
    </source>
</evidence>
<accession>A0A0A8WWL6</accession>
<evidence type="ECO:0000256" key="2">
    <source>
        <dbReference type="SAM" id="MobiDB-lite"/>
    </source>
</evidence>
<dbReference type="InterPro" id="IPR036679">
    <property type="entry name" value="FlgN-like_sf"/>
</dbReference>
<dbReference type="RefSeq" id="WP_041963956.1">
    <property type="nucleotide sequence ID" value="NZ_BASE01000004.1"/>
</dbReference>
<dbReference type="STRING" id="1321606.SAMD00020551_0117"/>
<organism evidence="3 4">
    <name type="scientific">Mesobacillus selenatarsenatis (strain DSM 18680 / JCM 14380 / FERM P-15431 / SF-1)</name>
    <dbReference type="NCBI Taxonomy" id="1321606"/>
    <lineage>
        <taxon>Bacteria</taxon>
        <taxon>Bacillati</taxon>
        <taxon>Bacillota</taxon>
        <taxon>Bacilli</taxon>
        <taxon>Bacillales</taxon>
        <taxon>Bacillaceae</taxon>
        <taxon>Mesobacillus</taxon>
    </lineage>
</organism>
<dbReference type="InterPro" id="IPR007809">
    <property type="entry name" value="FlgN-like"/>
</dbReference>
<dbReference type="OrthoDB" id="2381500at2"/>
<reference evidence="3 4" key="1">
    <citation type="submission" date="2013-06" db="EMBL/GenBank/DDBJ databases">
        <title>Whole genome shotgun sequence of Bacillus selenatarsenatis SF-1.</title>
        <authorList>
            <person name="Kuroda M."/>
            <person name="Sei K."/>
            <person name="Yamashita M."/>
            <person name="Ike M."/>
        </authorList>
    </citation>
    <scope>NUCLEOTIDE SEQUENCE [LARGE SCALE GENOMIC DNA]</scope>
    <source>
        <strain evidence="3 4">SF-1</strain>
    </source>
</reference>
<proteinExistence type="predicted"/>
<keyword evidence="1" id="KW-1005">Bacterial flagellum biogenesis</keyword>
<dbReference type="SUPFAM" id="SSF140566">
    <property type="entry name" value="FlgN-like"/>
    <property type="match status" value="1"/>
</dbReference>